<reference evidence="1 2" key="1">
    <citation type="submission" date="2024-03" db="EMBL/GenBank/DDBJ databases">
        <title>Isolation and characterization of a phage collection against Pseudomonas putida.</title>
        <authorList>
            <person name="Brauer A."/>
            <person name="Rosendahl S."/>
            <person name="Kangsep A."/>
            <person name="Rikberg R."/>
            <person name="Lewanczyk A.C."/>
            <person name="Horak R."/>
            <person name="Tamman H."/>
        </authorList>
    </citation>
    <scope>NUCLEOTIDE SEQUENCE [LARGE SCALE GENOMIC DNA]</scope>
</reference>
<organism evidence="1 2">
    <name type="scientific">Pseudomonas phage vB_PpuM-NoPa</name>
    <dbReference type="NCBI Taxonomy" id="3132619"/>
    <lineage>
        <taxon>Viruses</taxon>
        <taxon>Duplodnaviria</taxon>
        <taxon>Heunggongvirae</taxon>
        <taxon>Uroviricota</taxon>
        <taxon>Caudoviricetes</taxon>
        <taxon>Vandenendeviridae</taxon>
        <taxon>Gorskivirinae</taxon>
        <taxon>Tartuvirus</taxon>
        <taxon>Tartuvirus nopa</taxon>
    </lineage>
</organism>
<dbReference type="Proteomes" id="UP001480661">
    <property type="component" value="Segment"/>
</dbReference>
<accession>A0AAX4MYE9</accession>
<evidence type="ECO:0000313" key="2">
    <source>
        <dbReference type="Proteomes" id="UP001480661"/>
    </source>
</evidence>
<dbReference type="EMBL" id="PP496415">
    <property type="protein sequence ID" value="WYV99435.1"/>
    <property type="molecule type" value="Genomic_DNA"/>
</dbReference>
<evidence type="ECO:0000313" key="1">
    <source>
        <dbReference type="EMBL" id="WYV99435.1"/>
    </source>
</evidence>
<keyword evidence="2" id="KW-1185">Reference proteome</keyword>
<sequence>MAKATKIQAVTEVVVKVPEGVQLTLTIEEARALKGLLGEVIAEAPTAQIYMALDDIKITKSHDVYMSGSRVGPLHLKRV</sequence>
<name>A0AAX4MYE9_9CAUD</name>
<protein>
    <submittedName>
        <fullName evidence="1">Uncharacterized protein</fullName>
    </submittedName>
</protein>
<gene>
    <name evidence="1" type="ORF">NoPa_00096</name>
</gene>
<proteinExistence type="predicted"/>